<evidence type="ECO:0000256" key="10">
    <source>
        <dbReference type="ARBA" id="ARBA00022840"/>
    </source>
</evidence>
<comment type="catalytic activity">
    <reaction evidence="13">
        <text>L-seryl-[protein] + ATP = O-phospho-L-seryl-[protein] + ADP + H(+)</text>
        <dbReference type="Rhea" id="RHEA:17989"/>
        <dbReference type="Rhea" id="RHEA-COMP:9863"/>
        <dbReference type="Rhea" id="RHEA-COMP:11604"/>
        <dbReference type="ChEBI" id="CHEBI:15378"/>
        <dbReference type="ChEBI" id="CHEBI:29999"/>
        <dbReference type="ChEBI" id="CHEBI:30616"/>
        <dbReference type="ChEBI" id="CHEBI:83421"/>
        <dbReference type="ChEBI" id="CHEBI:456216"/>
        <dbReference type="EC" id="2.7.11.1"/>
    </reaction>
</comment>
<evidence type="ECO:0000256" key="13">
    <source>
        <dbReference type="ARBA" id="ARBA00048679"/>
    </source>
</evidence>
<protein>
    <recommendedName>
        <fullName evidence="2">non-specific serine/threonine protein kinase</fullName>
        <ecNumber evidence="2">2.7.11.1</ecNumber>
    </recommendedName>
</protein>
<feature type="domain" description="EF-hand" evidence="16">
    <location>
        <begin position="622"/>
        <end position="657"/>
    </location>
</feature>
<dbReference type="CDD" id="cd00051">
    <property type="entry name" value="EFh"/>
    <property type="match status" value="1"/>
</dbReference>
<evidence type="ECO:0000256" key="9">
    <source>
        <dbReference type="ARBA" id="ARBA00022837"/>
    </source>
</evidence>
<dbReference type="GO" id="GO:0005524">
    <property type="term" value="F:ATP binding"/>
    <property type="evidence" value="ECO:0007669"/>
    <property type="project" value="UniProtKB-KW"/>
</dbReference>
<reference evidence="17 18" key="1">
    <citation type="submission" date="2020-04" db="EMBL/GenBank/DDBJ databases">
        <title>Perkinsus olseni comparative genomics.</title>
        <authorList>
            <person name="Bogema D.R."/>
        </authorList>
    </citation>
    <scope>NUCLEOTIDE SEQUENCE [LARGE SCALE GENOMIC DNA]</scope>
    <source>
        <strain evidence="17">ATCC PRA-179</strain>
    </source>
</reference>
<proteinExistence type="inferred from homology"/>
<dbReference type="PANTHER" id="PTHR24349">
    <property type="entry name" value="SERINE/THREONINE-PROTEIN KINASE"/>
    <property type="match status" value="1"/>
</dbReference>
<evidence type="ECO:0000259" key="16">
    <source>
        <dbReference type="PROSITE" id="PS50222"/>
    </source>
</evidence>
<keyword evidence="7" id="KW-0547">Nucleotide-binding</keyword>
<keyword evidence="5" id="KW-0479">Metal-binding</keyword>
<feature type="domain" description="Protein kinase" evidence="15">
    <location>
        <begin position="137"/>
        <end position="468"/>
    </location>
</feature>
<evidence type="ECO:0000313" key="17">
    <source>
        <dbReference type="EMBL" id="KAF4663656.1"/>
    </source>
</evidence>
<dbReference type="Pfam" id="PF00069">
    <property type="entry name" value="Pkinase"/>
    <property type="match status" value="2"/>
</dbReference>
<dbReference type="Gene3D" id="1.10.510.10">
    <property type="entry name" value="Transferase(Phosphotransferase) domain 1"/>
    <property type="match status" value="2"/>
</dbReference>
<dbReference type="Proteomes" id="UP000570595">
    <property type="component" value="Unassembled WGS sequence"/>
</dbReference>
<feature type="domain" description="EF-hand" evidence="16">
    <location>
        <begin position="549"/>
        <end position="584"/>
    </location>
</feature>
<evidence type="ECO:0000256" key="1">
    <source>
        <dbReference type="ARBA" id="ARBA00001946"/>
    </source>
</evidence>
<evidence type="ECO:0000256" key="2">
    <source>
        <dbReference type="ARBA" id="ARBA00012513"/>
    </source>
</evidence>
<feature type="region of interest" description="Disordered" evidence="14">
    <location>
        <begin position="65"/>
        <end position="94"/>
    </location>
</feature>
<sequence>MTILSCVCVPCATVHKRAWAGTVVMSSVSPSVNNKSSNGVTVTTDDCSSSGDLVSCPGGVCSMRRRSTQGTDTSIGSSSDAASPHQKFEQSVSHERAYRALKRENQPGSLFVRGRQTLIIDRRDKSRHGPEKLLKEYELQRVIGNGSQGSVCEAVCRATGDHRAIKIIPKCDAVLTGGTCSLEEISIVNRQMKREVGAMGRLDHPNICKLYEIYEDSMSFYLVMELCRGPELTDYLLKERYLSEPEAARILRGLLSAVNYCHSKGIIHRDIKPENILFSTPNVKSPVKLIDFGFSARVFQNSCALGCDEEHSREIDLGTRKVSRFELRYCGLPKFDAVKAQREAVNSIPPGGISLVNDFGKGAQKLHGLVGTPYYVAPDIIAGHQHHTGMDMWSLGVLLFVLLGGYPPFRGATTGEVLESITKSQGVEFPEKWWGGVSEEAKDLIRRLMERDCSKRLTAAEAWEHPWMKRYRPNSELVHLSPETFETFVHASKLRKVAVNAIAYNLSVCSCAEWIREIYRTFEALDVTGSGTITLPEFRSAMKKARPEMGEAKIDELFAGIDTDASDEIDYTEFLAAAISQVTFSRIDLCKKAFRILDRKQDGKISSDELRQIMGITQRDDLDEESVAEVIREFDTNGDGFIDFQEFLSMMQSYDVGSSTP</sequence>
<comment type="catalytic activity">
    <reaction evidence="12">
        <text>L-threonyl-[protein] + ATP = O-phospho-L-threonyl-[protein] + ADP + H(+)</text>
        <dbReference type="Rhea" id="RHEA:46608"/>
        <dbReference type="Rhea" id="RHEA-COMP:11060"/>
        <dbReference type="Rhea" id="RHEA-COMP:11605"/>
        <dbReference type="ChEBI" id="CHEBI:15378"/>
        <dbReference type="ChEBI" id="CHEBI:30013"/>
        <dbReference type="ChEBI" id="CHEBI:30616"/>
        <dbReference type="ChEBI" id="CHEBI:61977"/>
        <dbReference type="ChEBI" id="CHEBI:456216"/>
        <dbReference type="EC" id="2.7.11.1"/>
    </reaction>
</comment>
<dbReference type="InterPro" id="IPR011992">
    <property type="entry name" value="EF-hand-dom_pair"/>
</dbReference>
<dbReference type="PROSITE" id="PS50011">
    <property type="entry name" value="PROTEIN_KINASE_DOM"/>
    <property type="match status" value="1"/>
</dbReference>
<dbReference type="Pfam" id="PF13499">
    <property type="entry name" value="EF-hand_7"/>
    <property type="match status" value="2"/>
</dbReference>
<dbReference type="GO" id="GO:0004674">
    <property type="term" value="F:protein serine/threonine kinase activity"/>
    <property type="evidence" value="ECO:0007669"/>
    <property type="project" value="UniProtKB-KW"/>
</dbReference>
<comment type="caution">
    <text evidence="17">The sequence shown here is derived from an EMBL/GenBank/DDBJ whole genome shotgun (WGS) entry which is preliminary data.</text>
</comment>
<evidence type="ECO:0000256" key="8">
    <source>
        <dbReference type="ARBA" id="ARBA00022777"/>
    </source>
</evidence>
<evidence type="ECO:0000256" key="11">
    <source>
        <dbReference type="ARBA" id="ARBA00024334"/>
    </source>
</evidence>
<accession>A0A7J6LWV6</accession>
<dbReference type="FunFam" id="3.30.200.20:FF:000315">
    <property type="entry name" value="Calcium-dependent protein kinase 3"/>
    <property type="match status" value="1"/>
</dbReference>
<dbReference type="AlphaFoldDB" id="A0A7J6LWV6"/>
<feature type="domain" description="EF-hand" evidence="16">
    <location>
        <begin position="513"/>
        <end position="548"/>
    </location>
</feature>
<dbReference type="EMBL" id="JABAHT010000137">
    <property type="protein sequence ID" value="KAF4663656.1"/>
    <property type="molecule type" value="Genomic_DNA"/>
</dbReference>
<keyword evidence="8" id="KW-0418">Kinase</keyword>
<dbReference type="InterPro" id="IPR018247">
    <property type="entry name" value="EF_Hand_1_Ca_BS"/>
</dbReference>
<dbReference type="InterPro" id="IPR000719">
    <property type="entry name" value="Prot_kinase_dom"/>
</dbReference>
<evidence type="ECO:0000256" key="3">
    <source>
        <dbReference type="ARBA" id="ARBA00022527"/>
    </source>
</evidence>
<dbReference type="InterPro" id="IPR008271">
    <property type="entry name" value="Ser/Thr_kinase_AS"/>
</dbReference>
<dbReference type="GO" id="GO:0005509">
    <property type="term" value="F:calcium ion binding"/>
    <property type="evidence" value="ECO:0007669"/>
    <property type="project" value="InterPro"/>
</dbReference>
<dbReference type="CDD" id="cd05117">
    <property type="entry name" value="STKc_CAMK"/>
    <property type="match status" value="1"/>
</dbReference>
<keyword evidence="9" id="KW-0106">Calcium</keyword>
<dbReference type="EC" id="2.7.11.1" evidence="2"/>
<dbReference type="InterPro" id="IPR002048">
    <property type="entry name" value="EF_hand_dom"/>
</dbReference>
<organism evidence="17 18">
    <name type="scientific">Perkinsus olseni</name>
    <name type="common">Perkinsus atlanticus</name>
    <dbReference type="NCBI Taxonomy" id="32597"/>
    <lineage>
        <taxon>Eukaryota</taxon>
        <taxon>Sar</taxon>
        <taxon>Alveolata</taxon>
        <taxon>Perkinsozoa</taxon>
        <taxon>Perkinsea</taxon>
        <taxon>Perkinsida</taxon>
        <taxon>Perkinsidae</taxon>
        <taxon>Perkinsus</taxon>
    </lineage>
</organism>
<comment type="similarity">
    <text evidence="11">Belongs to the protein kinase superfamily. Ser/Thr protein kinase family. CDPK subfamily.</text>
</comment>
<dbReference type="PROSITE" id="PS00108">
    <property type="entry name" value="PROTEIN_KINASE_ST"/>
    <property type="match status" value="1"/>
</dbReference>
<dbReference type="SUPFAM" id="SSF47473">
    <property type="entry name" value="EF-hand"/>
    <property type="match status" value="1"/>
</dbReference>
<dbReference type="Gene3D" id="1.10.238.10">
    <property type="entry name" value="EF-hand"/>
    <property type="match status" value="2"/>
</dbReference>
<evidence type="ECO:0000313" key="18">
    <source>
        <dbReference type="Proteomes" id="UP000570595"/>
    </source>
</evidence>
<keyword evidence="3" id="KW-0723">Serine/threonine-protein kinase</keyword>
<evidence type="ECO:0000256" key="14">
    <source>
        <dbReference type="SAM" id="MobiDB-lite"/>
    </source>
</evidence>
<keyword evidence="6" id="KW-0677">Repeat</keyword>
<comment type="cofactor">
    <cofactor evidence="1">
        <name>Mg(2+)</name>
        <dbReference type="ChEBI" id="CHEBI:18420"/>
    </cofactor>
</comment>
<evidence type="ECO:0000256" key="7">
    <source>
        <dbReference type="ARBA" id="ARBA00022741"/>
    </source>
</evidence>
<evidence type="ECO:0000256" key="4">
    <source>
        <dbReference type="ARBA" id="ARBA00022679"/>
    </source>
</evidence>
<keyword evidence="4" id="KW-0808">Transferase</keyword>
<evidence type="ECO:0000259" key="15">
    <source>
        <dbReference type="PROSITE" id="PS50011"/>
    </source>
</evidence>
<evidence type="ECO:0000256" key="5">
    <source>
        <dbReference type="ARBA" id="ARBA00022723"/>
    </source>
</evidence>
<dbReference type="PROSITE" id="PS00018">
    <property type="entry name" value="EF_HAND_1"/>
    <property type="match status" value="2"/>
</dbReference>
<dbReference type="InterPro" id="IPR050205">
    <property type="entry name" value="CDPK_Ser/Thr_kinases"/>
</dbReference>
<evidence type="ECO:0000256" key="6">
    <source>
        <dbReference type="ARBA" id="ARBA00022737"/>
    </source>
</evidence>
<feature type="compositionally biased region" description="Polar residues" evidence="14">
    <location>
        <begin position="68"/>
        <end position="81"/>
    </location>
</feature>
<dbReference type="PROSITE" id="PS50222">
    <property type="entry name" value="EF_HAND_2"/>
    <property type="match status" value="4"/>
</dbReference>
<dbReference type="SUPFAM" id="SSF56112">
    <property type="entry name" value="Protein kinase-like (PK-like)"/>
    <property type="match status" value="1"/>
</dbReference>
<dbReference type="OrthoDB" id="336747at2759"/>
<keyword evidence="10" id="KW-0067">ATP-binding</keyword>
<dbReference type="SMART" id="SM00054">
    <property type="entry name" value="EFh"/>
    <property type="match status" value="4"/>
</dbReference>
<feature type="domain" description="EF-hand" evidence="16">
    <location>
        <begin position="585"/>
        <end position="620"/>
    </location>
</feature>
<evidence type="ECO:0000256" key="12">
    <source>
        <dbReference type="ARBA" id="ARBA00047899"/>
    </source>
</evidence>
<dbReference type="SMART" id="SM00220">
    <property type="entry name" value="S_TKc"/>
    <property type="match status" value="1"/>
</dbReference>
<dbReference type="InterPro" id="IPR011009">
    <property type="entry name" value="Kinase-like_dom_sf"/>
</dbReference>
<dbReference type="FunFam" id="1.10.238.10:FF:000001">
    <property type="entry name" value="Calmodulin 1"/>
    <property type="match status" value="1"/>
</dbReference>
<gene>
    <name evidence="17" type="ORF">FOZ61_001477</name>
</gene>
<name>A0A7J6LWV6_PEROL</name>